<keyword evidence="2 6" id="KW-0808">Transferase</keyword>
<evidence type="ECO:0000256" key="2">
    <source>
        <dbReference type="ARBA" id="ARBA00022679"/>
    </source>
</evidence>
<dbReference type="PANTHER" id="PTHR34185">
    <property type="entry name" value="DIADENYLATE CYCLASE"/>
    <property type="match status" value="1"/>
</dbReference>
<keyword evidence="9" id="KW-1185">Reference proteome</keyword>
<keyword evidence="5 6" id="KW-0067">ATP-binding</keyword>
<name>A0ABV4T4H8_9EURY</name>
<dbReference type="Gene3D" id="3.40.1700.10">
    <property type="entry name" value="DNA integrity scanning protein, DisA, N-terminal domain"/>
    <property type="match status" value="1"/>
</dbReference>
<dbReference type="Pfam" id="PF21756">
    <property type="entry name" value="DacZ_T"/>
    <property type="match status" value="1"/>
</dbReference>
<dbReference type="RefSeq" id="WP_372824064.1">
    <property type="nucleotide sequence ID" value="NZ_JARRIC010000003.1"/>
</dbReference>
<evidence type="ECO:0000256" key="3">
    <source>
        <dbReference type="ARBA" id="ARBA00022695"/>
    </source>
</evidence>
<dbReference type="EMBL" id="JARRIG010000005">
    <property type="protein sequence ID" value="MFA4804767.1"/>
    <property type="molecule type" value="Genomic_DNA"/>
</dbReference>
<dbReference type="HAMAP" id="MF_00840">
    <property type="entry name" value="DacZ"/>
    <property type="match status" value="1"/>
</dbReference>
<evidence type="ECO:0000256" key="6">
    <source>
        <dbReference type="HAMAP-Rule" id="MF_00840"/>
    </source>
</evidence>
<keyword evidence="4 6" id="KW-0547">Nucleotide-binding</keyword>
<evidence type="ECO:0000256" key="4">
    <source>
        <dbReference type="ARBA" id="ARBA00022741"/>
    </source>
</evidence>
<accession>A0ABV4T4H8</accession>
<gene>
    <name evidence="6" type="primary">dacZ</name>
    <name evidence="8" type="ORF">P8X34_08505</name>
</gene>
<dbReference type="PIRSF" id="PIRSF019073">
    <property type="entry name" value="UCP019073"/>
    <property type="match status" value="1"/>
</dbReference>
<evidence type="ECO:0000256" key="1">
    <source>
        <dbReference type="ARBA" id="ARBA00000877"/>
    </source>
</evidence>
<sequence length="272" mass="29995">MVQKVETYSVLLRKAEEIAEEINAKAVVLVYPPLEDVSIVFRGPVIIVGREFDIESEDVKKLPLPLSIGLNNLLNLVAAFLKGQGIIKKGELFVYVTEDSLGIKRVEERSIVSNELFDRYEGIVQRALEIAIELSIEGREGKPVGTIFVIGDTKEVMKHSHQIVPNPFKGHNLNILDPKVKPIIKEFSFLDGAFIITSKGRILAAGRYLDVDPKSLEVTLPQGLGSRHLASAAITKVTKAIAITLSESGTVRVFKDGQIVLEYNPRLSARSL</sequence>
<dbReference type="InterPro" id="IPR050338">
    <property type="entry name" value="DisA"/>
</dbReference>
<dbReference type="InterPro" id="IPR036888">
    <property type="entry name" value="DNA_integrity_DisA_N_sf"/>
</dbReference>
<evidence type="ECO:0000256" key="5">
    <source>
        <dbReference type="ARBA" id="ARBA00022840"/>
    </source>
</evidence>
<comment type="cofactor">
    <cofactor evidence="6">
        <name>Mn(2+)</name>
        <dbReference type="ChEBI" id="CHEBI:29035"/>
    </cofactor>
</comment>
<proteinExistence type="inferred from homology"/>
<dbReference type="PANTHER" id="PTHR34185:SF1">
    <property type="entry name" value="DIADENYLATE CYCLASE"/>
    <property type="match status" value="1"/>
</dbReference>
<evidence type="ECO:0000259" key="7">
    <source>
        <dbReference type="PROSITE" id="PS51794"/>
    </source>
</evidence>
<dbReference type="InterPro" id="IPR014499">
    <property type="entry name" value="DAC_DacZ"/>
</dbReference>
<organism evidence="8 9">
    <name type="scientific">Pyrococcus kukulkanii</name>
    <dbReference type="NCBI Taxonomy" id="1609559"/>
    <lineage>
        <taxon>Archaea</taxon>
        <taxon>Methanobacteriati</taxon>
        <taxon>Methanobacteriota</taxon>
        <taxon>Thermococci</taxon>
        <taxon>Thermococcales</taxon>
        <taxon>Thermococcaceae</taxon>
        <taxon>Pyrococcus</taxon>
    </lineage>
</organism>
<feature type="domain" description="DAC" evidence="7">
    <location>
        <begin position="113"/>
        <end position="265"/>
    </location>
</feature>
<reference evidence="8 9" key="1">
    <citation type="submission" date="2023-03" db="EMBL/GenBank/DDBJ databases">
        <title>Speciation in Pyrococcus: adaptation to high temperature as a mechanism.</title>
        <authorList>
            <person name="Gu J."/>
        </authorList>
    </citation>
    <scope>NUCLEOTIDE SEQUENCE [LARGE SCALE GENOMIC DNA]</scope>
    <source>
        <strain evidence="8 9">LMOA34</strain>
    </source>
</reference>
<dbReference type="InterPro" id="IPR003390">
    <property type="entry name" value="DNA_integrity_scan_DisA_N"/>
</dbReference>
<protein>
    <recommendedName>
        <fullName evidence="6">Diadenylate cyclase</fullName>
        <shortName evidence="6">DAC</shortName>
        <ecNumber evidence="6">2.7.7.85</ecNumber>
    </recommendedName>
    <alternativeName>
        <fullName evidence="6">Cyclic-di-AMP synthase</fullName>
        <shortName evidence="6">c-di-AMP synthase</shortName>
    </alternativeName>
</protein>
<comment type="caution">
    <text evidence="8">The sequence shown here is derived from an EMBL/GenBank/DDBJ whole genome shotgun (WGS) entry which is preliminary data.</text>
</comment>
<dbReference type="SUPFAM" id="SSF143597">
    <property type="entry name" value="YojJ-like"/>
    <property type="match status" value="1"/>
</dbReference>
<evidence type="ECO:0000313" key="8">
    <source>
        <dbReference type="EMBL" id="MFA4804767.1"/>
    </source>
</evidence>
<keyword evidence="3 6" id="KW-0548">Nucleotidyltransferase</keyword>
<dbReference type="PROSITE" id="PS51794">
    <property type="entry name" value="DAC"/>
    <property type="match status" value="1"/>
</dbReference>
<dbReference type="Pfam" id="PF02457">
    <property type="entry name" value="DAC"/>
    <property type="match status" value="1"/>
</dbReference>
<comment type="catalytic activity">
    <reaction evidence="1 6">
        <text>2 ATP = 3',3'-c-di-AMP + 2 diphosphate</text>
        <dbReference type="Rhea" id="RHEA:35655"/>
        <dbReference type="ChEBI" id="CHEBI:30616"/>
        <dbReference type="ChEBI" id="CHEBI:33019"/>
        <dbReference type="ChEBI" id="CHEBI:71500"/>
        <dbReference type="EC" id="2.7.7.85"/>
    </reaction>
</comment>
<keyword evidence="6" id="KW-0464">Manganese</keyword>
<dbReference type="InterPro" id="IPR048542">
    <property type="entry name" value="DacZ_T"/>
</dbReference>
<evidence type="ECO:0000313" key="9">
    <source>
        <dbReference type="Proteomes" id="UP001571980"/>
    </source>
</evidence>
<comment type="similarity">
    <text evidence="6">Belongs to the adenylate cyclase family. DacZ subfamily.</text>
</comment>
<comment type="function">
    <text evidence="6">Diadenylate cyclase that catalyzes the condensation of 2 ATP molecules into cyclic di-AMP (c-di-AMP). c-di-AMP is a second messenger for intracellular signal transduction involved in the control of important regulatory processes such as osmoregulation.</text>
</comment>
<dbReference type="Proteomes" id="UP001571980">
    <property type="component" value="Unassembled WGS sequence"/>
</dbReference>
<dbReference type="EC" id="2.7.7.85" evidence="6"/>